<dbReference type="AlphaFoldDB" id="A0A7G7YPT0"/>
<dbReference type="KEGG" id="cans:GP473_07375"/>
<accession>A0A7G7YPT0</accession>
<dbReference type="Proteomes" id="UP000515275">
    <property type="component" value="Chromosome"/>
</dbReference>
<keyword evidence="3" id="KW-1185">Reference proteome</keyword>
<dbReference type="EMBL" id="CP046883">
    <property type="protein sequence ID" value="QNH96500.1"/>
    <property type="molecule type" value="Genomic_DNA"/>
</dbReference>
<protein>
    <submittedName>
        <fullName evidence="2">Uncharacterized protein</fullName>
    </submittedName>
</protein>
<feature type="compositionally biased region" description="Polar residues" evidence="1">
    <location>
        <begin position="21"/>
        <end position="33"/>
    </location>
</feature>
<name>A0A7G7YPT0_9CORY</name>
<organism evidence="2 3">
    <name type="scientific">Corynebacterium anserum</name>
    <dbReference type="NCBI Taxonomy" id="2684406"/>
    <lineage>
        <taxon>Bacteria</taxon>
        <taxon>Bacillati</taxon>
        <taxon>Actinomycetota</taxon>
        <taxon>Actinomycetes</taxon>
        <taxon>Mycobacteriales</taxon>
        <taxon>Corynebacteriaceae</taxon>
        <taxon>Corynebacterium</taxon>
    </lineage>
</organism>
<evidence type="ECO:0000313" key="2">
    <source>
        <dbReference type="EMBL" id="QNH96500.1"/>
    </source>
</evidence>
<reference evidence="2 3" key="1">
    <citation type="submission" date="2019-12" db="EMBL/GenBank/DDBJ databases">
        <title>Corynebacterium sp. nov., isolated from feces of the Anser Albifrons in China.</title>
        <authorList>
            <person name="Liu Q."/>
        </authorList>
    </citation>
    <scope>NUCLEOTIDE SEQUENCE [LARGE SCALE GENOMIC DNA]</scope>
    <source>
        <strain evidence="2 3">23H37-10</strain>
    </source>
</reference>
<sequence>MGISPMEMMSRAQDERKDFYTMNTAADSRSTGHAHNVAASAGDSRSFSEGSDALTAGSVSPSASSDSLTAGSVSPSAGSDSLTADLMGLNETTRQIHNVGTSLRKRKEPVEATLTCPLVPETTEFLRALSSARQAHSSALGSLASFFSDATSSLSQLSHDLEEHERDTAVSWSRWLS</sequence>
<evidence type="ECO:0000256" key="1">
    <source>
        <dbReference type="SAM" id="MobiDB-lite"/>
    </source>
</evidence>
<dbReference type="RefSeq" id="WP_185770252.1">
    <property type="nucleotide sequence ID" value="NZ_CP046883.1"/>
</dbReference>
<feature type="region of interest" description="Disordered" evidence="1">
    <location>
        <begin position="1"/>
        <end position="83"/>
    </location>
</feature>
<proteinExistence type="predicted"/>
<gene>
    <name evidence="2" type="ORF">GP473_07375</name>
</gene>
<feature type="compositionally biased region" description="Low complexity" evidence="1">
    <location>
        <begin position="54"/>
        <end position="74"/>
    </location>
</feature>
<evidence type="ECO:0000313" key="3">
    <source>
        <dbReference type="Proteomes" id="UP000515275"/>
    </source>
</evidence>